<dbReference type="FunFam" id="3.40.50.1820:FF:000251">
    <property type="entry name" value="Extracelular serine carboxypeptidase, putative"/>
    <property type="match status" value="1"/>
</dbReference>
<evidence type="ECO:0008006" key="9">
    <source>
        <dbReference type="Google" id="ProtNLM"/>
    </source>
</evidence>
<dbReference type="PANTHER" id="PTHR11010">
    <property type="entry name" value="PROTEASE S28 PRO-X CARBOXYPEPTIDASE-RELATED"/>
    <property type="match status" value="1"/>
</dbReference>
<comment type="similarity">
    <text evidence="1">Belongs to the peptidase S28 family.</text>
</comment>
<dbReference type="SUPFAM" id="SSF53474">
    <property type="entry name" value="alpha/beta-Hydrolases"/>
    <property type="match status" value="1"/>
</dbReference>
<evidence type="ECO:0000256" key="1">
    <source>
        <dbReference type="ARBA" id="ARBA00011079"/>
    </source>
</evidence>
<evidence type="ECO:0000256" key="6">
    <source>
        <dbReference type="SAM" id="SignalP"/>
    </source>
</evidence>
<gene>
    <name evidence="7" type="ORF">E4U43_000114</name>
</gene>
<dbReference type="EMBL" id="SRPW01001033">
    <property type="protein sequence ID" value="KAG6008643.1"/>
    <property type="molecule type" value="Genomic_DNA"/>
</dbReference>
<dbReference type="InterPro" id="IPR029058">
    <property type="entry name" value="AB_hydrolase_fold"/>
</dbReference>
<keyword evidence="2" id="KW-0645">Protease</keyword>
<evidence type="ECO:0000256" key="5">
    <source>
        <dbReference type="ARBA" id="ARBA00023180"/>
    </source>
</evidence>
<dbReference type="OrthoDB" id="1735038at2759"/>
<dbReference type="Gene3D" id="3.40.50.1820">
    <property type="entry name" value="alpha/beta hydrolase"/>
    <property type="match status" value="2"/>
</dbReference>
<evidence type="ECO:0000313" key="7">
    <source>
        <dbReference type="EMBL" id="KAG6008643.1"/>
    </source>
</evidence>
<dbReference type="Proteomes" id="UP000748025">
    <property type="component" value="Unassembled WGS sequence"/>
</dbReference>
<feature type="signal peptide" evidence="6">
    <location>
        <begin position="1"/>
        <end position="17"/>
    </location>
</feature>
<dbReference type="GO" id="GO:0070008">
    <property type="term" value="F:serine-type exopeptidase activity"/>
    <property type="evidence" value="ECO:0007669"/>
    <property type="project" value="InterPro"/>
</dbReference>
<keyword evidence="3 6" id="KW-0732">Signal</keyword>
<reference evidence="7" key="1">
    <citation type="journal article" date="2020" name="bioRxiv">
        <title>Whole genome comparisons of ergot fungi reveals the divergence and evolution of species within the genus Claviceps are the result of varying mechanisms driving genome evolution and host range expansion.</title>
        <authorList>
            <person name="Wyka S.A."/>
            <person name="Mondo S.J."/>
            <person name="Liu M."/>
            <person name="Dettman J."/>
            <person name="Nalam V."/>
            <person name="Broders K.D."/>
        </authorList>
    </citation>
    <scope>NUCLEOTIDE SEQUENCE</scope>
    <source>
        <strain evidence="7">CCC 602</strain>
    </source>
</reference>
<protein>
    <recommendedName>
        <fullName evidence="9">Extracelular serine carboxypeptidase</fullName>
    </recommendedName>
</protein>
<comment type="caution">
    <text evidence="7">The sequence shown here is derived from an EMBL/GenBank/DDBJ whole genome shotgun (WGS) entry which is preliminary data.</text>
</comment>
<name>A0A9P7NC32_9HYPO</name>
<dbReference type="AlphaFoldDB" id="A0A9P7NC32"/>
<keyword evidence="4" id="KW-0378">Hydrolase</keyword>
<dbReference type="GO" id="GO:0008239">
    <property type="term" value="F:dipeptidyl-peptidase activity"/>
    <property type="evidence" value="ECO:0007669"/>
    <property type="project" value="TreeGrafter"/>
</dbReference>
<keyword evidence="5" id="KW-0325">Glycoprotein</keyword>
<evidence type="ECO:0000256" key="4">
    <source>
        <dbReference type="ARBA" id="ARBA00022801"/>
    </source>
</evidence>
<dbReference type="Pfam" id="PF05577">
    <property type="entry name" value="Peptidase_S28"/>
    <property type="match status" value="1"/>
</dbReference>
<evidence type="ECO:0000313" key="8">
    <source>
        <dbReference type="Proteomes" id="UP000748025"/>
    </source>
</evidence>
<dbReference type="GO" id="GO:0006508">
    <property type="term" value="P:proteolysis"/>
    <property type="evidence" value="ECO:0007669"/>
    <property type="project" value="UniProtKB-KW"/>
</dbReference>
<sequence length="546" mass="61155">MRNAIALVALAASQVAALAPGGPWLPAYFPGEKNAREARTSVDTKLKVKQYNMSVPIDHFHNETKYEPHSDGFFNLRYLVDASYYKEGGPVIILHSGEFDADGRLPYLEHGIIPLLTKATGGVGIVLEHRYYGTSWPTNETDTQSYRFLTTDQALADTAYFSKRLKIPGLEQYNLTAPRTPHILYGGSYAGGFVALARKLYPQVFWGAISSSGVTAVIDDFWQYTEAARHFAPGDCSPNIQKIMDIIDKQLLSGDSKKEDEIKALFGLRDLWNDEFAGVLYTGQTGLQATNWDPAQDSTSFGTFCAVISSDAALFTSTAYLRSRVRKVVQEAGYSPEPMTSRMLNFIAYIKSSVRDQVQGTPCEGKKNVRECMSARLAKDDPTHNWSRSWLYQTCTEWGYFINGASTPKDRLPMISRAFSLEYSSYSCKLSFNITTPPDTNIINKHGGLNFSYPRVAFIDGKQDPWRAAGPHAMGLPTRESTPSEPFELVDWGVHHWDENSLSDDVEREPGLPPKQIVDIHHKEVQIVQHWLEEFKTLREAGAFEL</sequence>
<proteinExistence type="inferred from homology"/>
<organism evidence="7 8">
    <name type="scientific">Claviceps pusilla</name>
    <dbReference type="NCBI Taxonomy" id="123648"/>
    <lineage>
        <taxon>Eukaryota</taxon>
        <taxon>Fungi</taxon>
        <taxon>Dikarya</taxon>
        <taxon>Ascomycota</taxon>
        <taxon>Pezizomycotina</taxon>
        <taxon>Sordariomycetes</taxon>
        <taxon>Hypocreomycetidae</taxon>
        <taxon>Hypocreales</taxon>
        <taxon>Clavicipitaceae</taxon>
        <taxon>Claviceps</taxon>
    </lineage>
</organism>
<feature type="chain" id="PRO_5040347186" description="Extracelular serine carboxypeptidase" evidence="6">
    <location>
        <begin position="18"/>
        <end position="546"/>
    </location>
</feature>
<keyword evidence="8" id="KW-1185">Reference proteome</keyword>
<dbReference type="PANTHER" id="PTHR11010:SF117">
    <property type="entry name" value="SERINE PROTEASE 16"/>
    <property type="match status" value="1"/>
</dbReference>
<evidence type="ECO:0000256" key="3">
    <source>
        <dbReference type="ARBA" id="ARBA00022729"/>
    </source>
</evidence>
<accession>A0A9P7NC32</accession>
<dbReference type="InterPro" id="IPR008758">
    <property type="entry name" value="Peptidase_S28"/>
</dbReference>
<evidence type="ECO:0000256" key="2">
    <source>
        <dbReference type="ARBA" id="ARBA00022670"/>
    </source>
</evidence>